<dbReference type="AlphaFoldDB" id="S0FMA6"/>
<dbReference type="InterPro" id="IPR000073">
    <property type="entry name" value="AB_hydrolase_1"/>
</dbReference>
<accession>S0FMA6</accession>
<comment type="caution">
    <text evidence="2">The sequence shown here is derived from an EMBL/GenBank/DDBJ whole genome shotgun (WGS) entry which is preliminary data.</text>
</comment>
<dbReference type="GO" id="GO:0016787">
    <property type="term" value="F:hydrolase activity"/>
    <property type="evidence" value="ECO:0007669"/>
    <property type="project" value="UniProtKB-KW"/>
</dbReference>
<dbReference type="STRING" id="1195236.CTER_0992"/>
<evidence type="ECO:0000313" key="3">
    <source>
        <dbReference type="Proteomes" id="UP000014155"/>
    </source>
</evidence>
<dbReference type="InterPro" id="IPR050266">
    <property type="entry name" value="AB_hydrolase_sf"/>
</dbReference>
<dbReference type="EMBL" id="AORV01000022">
    <property type="protein sequence ID" value="EMS73047.1"/>
    <property type="molecule type" value="Genomic_DNA"/>
</dbReference>
<feature type="domain" description="AB hydrolase-1" evidence="1">
    <location>
        <begin position="43"/>
        <end position="295"/>
    </location>
</feature>
<dbReference type="InterPro" id="IPR029058">
    <property type="entry name" value="AB_hydrolase_fold"/>
</dbReference>
<dbReference type="PRINTS" id="PR00111">
    <property type="entry name" value="ABHYDROLASE"/>
</dbReference>
<evidence type="ECO:0000313" key="2">
    <source>
        <dbReference type="EMBL" id="EMS73047.1"/>
    </source>
</evidence>
<name>S0FMA6_RUMCE</name>
<dbReference type="GO" id="GO:0016746">
    <property type="term" value="F:acyltransferase activity"/>
    <property type="evidence" value="ECO:0007669"/>
    <property type="project" value="UniProtKB-KW"/>
</dbReference>
<keyword evidence="3" id="KW-1185">Reference proteome</keyword>
<keyword evidence="2" id="KW-0012">Acyltransferase</keyword>
<dbReference type="PATRIC" id="fig|1195236.3.peg.1287"/>
<dbReference type="RefSeq" id="WP_004624377.1">
    <property type="nucleotide sequence ID" value="NZ_AORV01000022.1"/>
</dbReference>
<protein>
    <submittedName>
        <fullName evidence="2">Putative hydrolases or acyltransferases (Alpha/beta hydrolase superfamily)</fullName>
    </submittedName>
</protein>
<dbReference type="SUPFAM" id="SSF53474">
    <property type="entry name" value="alpha/beta-Hydrolases"/>
    <property type="match status" value="1"/>
</dbReference>
<dbReference type="PANTHER" id="PTHR43798">
    <property type="entry name" value="MONOACYLGLYCEROL LIPASE"/>
    <property type="match status" value="1"/>
</dbReference>
<dbReference type="eggNOG" id="COG2021">
    <property type="taxonomic scope" value="Bacteria"/>
</dbReference>
<keyword evidence="2" id="KW-0808">Transferase</keyword>
<dbReference type="Pfam" id="PF00561">
    <property type="entry name" value="Abhydrolase_1"/>
    <property type="match status" value="1"/>
</dbReference>
<dbReference type="Gene3D" id="3.40.50.1820">
    <property type="entry name" value="alpha/beta hydrolase"/>
    <property type="match status" value="1"/>
</dbReference>
<sequence length="318" mass="36037">MNDTLETKELTGGIENVPGLKHHELNICGGPMSVYEAGRSDRPVVVMLHGSMYDESRFIWDQMFPFLSAYYHLYALDIPRHGKSRPWEGSMDHSRLMDILNCTFEQLQISSFSLVGLSMGGGLSIGYAALYPDKVNSMVLFEPGGLGDKVDMEFITWLYINFPGMLRRLSQKYMKQDHSYMKKIVESLFTGGSKPTDPERLTSIIRDEVKGKYIYRENDMDDWLLHCIGPFRLKWNLLDRIPQIKCPSLWLRGADSVLVKQYEMDRAVKLAIAGGAEAEFKLIQNAGHLLPLERPEQANAAVKGFLDKTAATKVTFIS</sequence>
<proteinExistence type="predicted"/>
<gene>
    <name evidence="2" type="ORF">CTER_0992</name>
</gene>
<keyword evidence="2" id="KW-0378">Hydrolase</keyword>
<organism evidence="2 3">
    <name type="scientific">Ruminiclostridium cellobioparum subsp. termitidis CT1112</name>
    <dbReference type="NCBI Taxonomy" id="1195236"/>
    <lineage>
        <taxon>Bacteria</taxon>
        <taxon>Bacillati</taxon>
        <taxon>Bacillota</taxon>
        <taxon>Clostridia</taxon>
        <taxon>Eubacteriales</taxon>
        <taxon>Oscillospiraceae</taxon>
        <taxon>Ruminiclostridium</taxon>
    </lineage>
</organism>
<reference evidence="2 3" key="1">
    <citation type="journal article" date="2013" name="Genome Announc.">
        <title>Draft Genome Sequence of the Cellulolytic, Mesophilic, Anaerobic Bacterium Clostridium termitidis Strain CT1112 (DSM 5398).</title>
        <authorList>
            <person name="Lal S."/>
            <person name="Ramachandran U."/>
            <person name="Zhang X."/>
            <person name="Munir R."/>
            <person name="Sparling R."/>
            <person name="Levin D.B."/>
        </authorList>
    </citation>
    <scope>NUCLEOTIDE SEQUENCE [LARGE SCALE GENOMIC DNA]</scope>
    <source>
        <strain evidence="2 3">CT1112</strain>
    </source>
</reference>
<evidence type="ECO:0000259" key="1">
    <source>
        <dbReference type="Pfam" id="PF00561"/>
    </source>
</evidence>
<dbReference type="Proteomes" id="UP000014155">
    <property type="component" value="Unassembled WGS sequence"/>
</dbReference>